<evidence type="ECO:0000313" key="2">
    <source>
        <dbReference type="EMBL" id="JAC04895.1"/>
    </source>
</evidence>
<gene>
    <name evidence="2" type="primary">RDRP</name>
</gene>
<feature type="domain" description="RdRp catalytic" evidence="1">
    <location>
        <begin position="333"/>
        <end position="527"/>
    </location>
</feature>
<dbReference type="InterPro" id="IPR007099">
    <property type="entry name" value="RNA-dir_pol_NSvirus"/>
</dbReference>
<sequence>MEAKEFQTYFKRNYKLNSLIGCTAVTDVVGISELTPNKSTLSPEYTDGLHMCNSLYLYTNPPPVGYGTPAPKAAESVLRAYQYNRKISMKTLKIGNWEIEDTTIHEERDFPINQITGNYIPSACRMMSDHYYFINQSSINAVVRDTYEWLMKTKADEMSRGRQTWDPESEKSITCAKAYSRTIEIVKDNLNTNPGTMLELLHCYINLLSLDSLKIKKRTIKFKSRTIFDVIRRCRYQKTKRIIVLRNYTIHGNDEVFKYIINYTRSFCSYIKHKERGKKDRRAIASGNIILRTLLKIIEEFHLRLSKKVEGNTIGIGGDQKKSKISTELKTCTIMDTNLASFSVQGTEDATKWNECLTPSMFALMHHSFFKYRDNEENDIHGMKELLLKISDFTFFIMSIKRIHLGPGLIIENENHYNRKNWSEYTKEELNCRTYEWFSKVKLSDMNYIEASPGFLMGMLNAASTTVGLLPSNYISIDNAKIKTLRSSDDSMSVYVGGDSKSLISVIFTNYLMCKKIGINMSTKKTLFFREGFGEYTSWYQDGEFVGQSGTETASIRPGGMNPQEDFNNIAIQTAVLMRTHIINAFGAAQRLLLGVNNVRRLYRIKSKEDSELSSYVRFLADGGKIPWTIETLLIDESTIRYSHCKTDQDFSYFYKIMDPNNPFVQPPEDNYMYSRDTGTLVKTSYEVPLNIYNYVRKSNYTINNQTSLLEAEKEKSYKLAYKIATMIDPSLFLTGGSKKTMLNVYLEANIRVQMFSEELSEGDNKIINDAIAKLNNIDQMENDDDDLSDIDIY</sequence>
<organism evidence="2">
    <name type="scientific">Ceratitis capitata</name>
    <name type="common">Mediterranean fruit fly</name>
    <name type="synonym">Tephritis capitata</name>
    <dbReference type="NCBI Taxonomy" id="7213"/>
    <lineage>
        <taxon>Eukaryota</taxon>
        <taxon>Metazoa</taxon>
        <taxon>Ecdysozoa</taxon>
        <taxon>Arthropoda</taxon>
        <taxon>Hexapoda</taxon>
        <taxon>Insecta</taxon>
        <taxon>Pterygota</taxon>
        <taxon>Neoptera</taxon>
        <taxon>Endopterygota</taxon>
        <taxon>Diptera</taxon>
        <taxon>Brachycera</taxon>
        <taxon>Muscomorpha</taxon>
        <taxon>Tephritoidea</taxon>
        <taxon>Tephritidae</taxon>
        <taxon>Ceratitis</taxon>
        <taxon>Ceratitis</taxon>
    </lineage>
</organism>
<protein>
    <submittedName>
        <fullName evidence="2">RNA-directed RNA polymerase catalytic subunit</fullName>
    </submittedName>
</protein>
<dbReference type="GO" id="GO:0039694">
    <property type="term" value="P:viral RNA genome replication"/>
    <property type="evidence" value="ECO:0007669"/>
    <property type="project" value="InterPro"/>
</dbReference>
<dbReference type="EMBL" id="GAMC01001661">
    <property type="protein sequence ID" value="JAC04895.1"/>
    <property type="molecule type" value="mRNA"/>
</dbReference>
<evidence type="ECO:0000259" key="1">
    <source>
        <dbReference type="PROSITE" id="PS50525"/>
    </source>
</evidence>
<dbReference type="GO" id="GO:0003723">
    <property type="term" value="F:RNA binding"/>
    <property type="evidence" value="ECO:0007669"/>
    <property type="project" value="InterPro"/>
</dbReference>
<keyword evidence="2" id="KW-0696">RNA-directed RNA polymerase</keyword>
<dbReference type="PROSITE" id="PS50525">
    <property type="entry name" value="RDRP_SSRNA_NEG_SEG"/>
    <property type="match status" value="1"/>
</dbReference>
<dbReference type="AlphaFoldDB" id="W8CDN0"/>
<dbReference type="GO" id="GO:0003968">
    <property type="term" value="F:RNA-directed RNA polymerase activity"/>
    <property type="evidence" value="ECO:0007669"/>
    <property type="project" value="UniProtKB-KW"/>
</dbReference>
<reference evidence="2" key="2">
    <citation type="journal article" date="2014" name="BMC Genomics">
        <title>A genomic perspective to assessing quality of mass-reared SIT flies used in Mediterranean fruit fly (Ceratitis capitata) eradication in California.</title>
        <authorList>
            <person name="Calla B."/>
            <person name="Hall B."/>
            <person name="Hou S."/>
            <person name="Geib S.M."/>
        </authorList>
    </citation>
    <scope>NUCLEOTIDE SEQUENCE</scope>
</reference>
<proteinExistence type="evidence at transcript level"/>
<accession>W8CDN0</accession>
<reference evidence="2" key="1">
    <citation type="submission" date="2013-07" db="EMBL/GenBank/DDBJ databases">
        <authorList>
            <person name="Geib S."/>
        </authorList>
    </citation>
    <scope>NUCLEOTIDE SEQUENCE</scope>
</reference>
<keyword evidence="2" id="KW-0808">Transferase</keyword>
<keyword evidence="2" id="KW-0548">Nucleotidyltransferase</keyword>
<dbReference type="InterPro" id="IPR001407">
    <property type="entry name" value="RNA_pol_PB1_influenza"/>
</dbReference>
<dbReference type="Pfam" id="PF00602">
    <property type="entry name" value="Flu_PB1"/>
    <property type="match status" value="1"/>
</dbReference>
<name>W8CDN0_CERCA</name>